<name>A0ABN8T4X0_9CNID</name>
<dbReference type="EMBL" id="CALNXI010007605">
    <property type="protein sequence ID" value="CAH3199375.1"/>
    <property type="molecule type" value="Genomic_DNA"/>
</dbReference>
<proteinExistence type="predicted"/>
<dbReference type="Proteomes" id="UP001159427">
    <property type="component" value="Unassembled WGS sequence"/>
</dbReference>
<evidence type="ECO:0000256" key="1">
    <source>
        <dbReference type="SAM" id="MobiDB-lite"/>
    </source>
</evidence>
<reference evidence="3 4" key="1">
    <citation type="submission" date="2022-05" db="EMBL/GenBank/DDBJ databases">
        <authorList>
            <consortium name="Genoscope - CEA"/>
            <person name="William W."/>
        </authorList>
    </citation>
    <scope>NUCLEOTIDE SEQUENCE [LARGE SCALE GENOMIC DNA]</scope>
</reference>
<protein>
    <recommendedName>
        <fullName evidence="2">Dynein heavy chain tail domain-containing protein</fullName>
    </recommendedName>
</protein>
<dbReference type="Pfam" id="PF08385">
    <property type="entry name" value="DHC_N1"/>
    <property type="match status" value="1"/>
</dbReference>
<gene>
    <name evidence="3" type="ORF">PEVE_00040889</name>
</gene>
<organism evidence="3 4">
    <name type="scientific">Porites evermanni</name>
    <dbReference type="NCBI Taxonomy" id="104178"/>
    <lineage>
        <taxon>Eukaryota</taxon>
        <taxon>Metazoa</taxon>
        <taxon>Cnidaria</taxon>
        <taxon>Anthozoa</taxon>
        <taxon>Hexacorallia</taxon>
        <taxon>Scleractinia</taxon>
        <taxon>Fungiina</taxon>
        <taxon>Poritidae</taxon>
        <taxon>Porites</taxon>
    </lineage>
</organism>
<keyword evidence="4" id="KW-1185">Reference proteome</keyword>
<sequence>MVWRVNPAHKRLQGRLDQMRKFRRQHEQLRAVIVRVLQPPAVSQATPSSPGGPPKNVEDEEAKPEALLDPADANAIQEVNLAYENVKEVDGLDVSKEGSEAWEAAIKRYDERIDRVETRI</sequence>
<accession>A0ABN8T4X0</accession>
<dbReference type="InterPro" id="IPR013594">
    <property type="entry name" value="Dynein_heavy_tail"/>
</dbReference>
<feature type="non-terminal residue" evidence="3">
    <location>
        <position position="120"/>
    </location>
</feature>
<feature type="domain" description="Dynein heavy chain tail" evidence="2">
    <location>
        <begin position="13"/>
        <end position="120"/>
    </location>
</feature>
<evidence type="ECO:0000313" key="4">
    <source>
        <dbReference type="Proteomes" id="UP001159427"/>
    </source>
</evidence>
<evidence type="ECO:0000259" key="2">
    <source>
        <dbReference type="Pfam" id="PF08385"/>
    </source>
</evidence>
<evidence type="ECO:0000313" key="3">
    <source>
        <dbReference type="EMBL" id="CAH3199375.1"/>
    </source>
</evidence>
<comment type="caution">
    <text evidence="3">The sequence shown here is derived from an EMBL/GenBank/DDBJ whole genome shotgun (WGS) entry which is preliminary data.</text>
</comment>
<feature type="region of interest" description="Disordered" evidence="1">
    <location>
        <begin position="40"/>
        <end position="63"/>
    </location>
</feature>